<keyword evidence="3" id="KW-1185">Reference proteome</keyword>
<dbReference type="EMBL" id="CP003333">
    <property type="protein sequence ID" value="AFL69157.1"/>
    <property type="molecule type" value="Genomic_DNA"/>
</dbReference>
<keyword evidence="2" id="KW-0830">Ubiquinone</keyword>
<dbReference type="InterPro" id="IPR029063">
    <property type="entry name" value="SAM-dependent_MTases_sf"/>
</dbReference>
<gene>
    <name evidence="2" type="ordered locus">Sulba_1877</name>
</gene>
<dbReference type="Proteomes" id="UP000006176">
    <property type="component" value="Chromosome"/>
</dbReference>
<dbReference type="PATRIC" id="fig|760154.4.peg.1874"/>
<keyword evidence="2" id="KW-0808">Transferase</keyword>
<dbReference type="SUPFAM" id="SSF53335">
    <property type="entry name" value="S-adenosyl-L-methionine-dependent methyltransferases"/>
    <property type="match status" value="1"/>
</dbReference>
<dbReference type="STRING" id="760154.Sulba_1877"/>
<dbReference type="GO" id="GO:0008757">
    <property type="term" value="F:S-adenosylmethionine-dependent methyltransferase activity"/>
    <property type="evidence" value="ECO:0007669"/>
    <property type="project" value="InterPro"/>
</dbReference>
<proteinExistence type="predicted"/>
<dbReference type="CDD" id="cd02440">
    <property type="entry name" value="AdoMet_MTases"/>
    <property type="match status" value="1"/>
</dbReference>
<reference evidence="2 3" key="1">
    <citation type="submission" date="2012-06" db="EMBL/GenBank/DDBJ databases">
        <title>Complete sequence of Sulfurospirillum barnesii SES-3.</title>
        <authorList>
            <consortium name="US DOE Joint Genome Institute"/>
            <person name="Lucas S."/>
            <person name="Han J."/>
            <person name="Lapidus A."/>
            <person name="Cheng J.-F."/>
            <person name="Goodwin L."/>
            <person name="Pitluck S."/>
            <person name="Peters L."/>
            <person name="Ovchinnikova G."/>
            <person name="Lu M."/>
            <person name="Detter J.C."/>
            <person name="Han C."/>
            <person name="Tapia R."/>
            <person name="Land M."/>
            <person name="Hauser L."/>
            <person name="Kyrpides N."/>
            <person name="Ivanova N."/>
            <person name="Pagani I."/>
            <person name="Stolz J."/>
            <person name="Arkin A."/>
            <person name="Dehal P."/>
            <person name="Oremland R."/>
            <person name="Saltikov C."/>
            <person name="Basu P."/>
            <person name="Hollibaugh J."/>
            <person name="Newman D."/>
            <person name="Stolyar S."/>
            <person name="Hazen T."/>
            <person name="Woyke T."/>
        </authorList>
    </citation>
    <scope>NUCLEOTIDE SEQUENCE [LARGE SCALE GENOMIC DNA]</scope>
    <source>
        <strain evidence="3">ATCC 700032 / DSM 10660 / SES-3</strain>
    </source>
</reference>
<dbReference type="GO" id="GO:0032259">
    <property type="term" value="P:methylation"/>
    <property type="evidence" value="ECO:0007669"/>
    <property type="project" value="UniProtKB-KW"/>
</dbReference>
<dbReference type="RefSeq" id="WP_014770033.1">
    <property type="nucleotide sequence ID" value="NC_018002.1"/>
</dbReference>
<protein>
    <submittedName>
        <fullName evidence="2">Methylase involved in ubiquinone/menaquinone biosynthesis</fullName>
    </submittedName>
</protein>
<dbReference type="AlphaFoldDB" id="I3XYY3"/>
<sequence length="224" mass="25935">MNQNKIWDYFQNEGVHSFEGSKSRLAFLVKQFNPCDKILNIGVGGCFFERIALEKKIDVYSLDPNEKAINVLQQLVGNSKAKVGYSQSIPFENDFFDGVVMSEVLEHLSDEVLHTTISEVYRVLKVNGRFIGTVPYCENLLEQIVVCPDCGKKFHRWGHLQSFNERGLKKLLERKFLSLHVKPKMFISWKTLNWKGKVEAILKYLFFMLNVKKSGLNLYFEGQK</sequence>
<dbReference type="KEGG" id="sba:Sulba_1877"/>
<name>I3XYY3_SULBS</name>
<keyword evidence="2" id="KW-0489">Methyltransferase</keyword>
<evidence type="ECO:0000313" key="3">
    <source>
        <dbReference type="Proteomes" id="UP000006176"/>
    </source>
</evidence>
<dbReference type="eggNOG" id="COG2226">
    <property type="taxonomic scope" value="Bacteria"/>
</dbReference>
<organism evidence="2 3">
    <name type="scientific">Sulfurospirillum barnesii (strain ATCC 700032 / DSM 10660 / SES-3)</name>
    <dbReference type="NCBI Taxonomy" id="760154"/>
    <lineage>
        <taxon>Bacteria</taxon>
        <taxon>Pseudomonadati</taxon>
        <taxon>Campylobacterota</taxon>
        <taxon>Epsilonproteobacteria</taxon>
        <taxon>Campylobacterales</taxon>
        <taxon>Sulfurospirillaceae</taxon>
        <taxon>Sulfurospirillum</taxon>
    </lineage>
</organism>
<dbReference type="Gene3D" id="3.40.50.150">
    <property type="entry name" value="Vaccinia Virus protein VP39"/>
    <property type="match status" value="1"/>
</dbReference>
<dbReference type="Pfam" id="PF08241">
    <property type="entry name" value="Methyltransf_11"/>
    <property type="match status" value="1"/>
</dbReference>
<evidence type="ECO:0000313" key="2">
    <source>
        <dbReference type="EMBL" id="AFL69157.1"/>
    </source>
</evidence>
<dbReference type="OrthoDB" id="9804312at2"/>
<dbReference type="InterPro" id="IPR013216">
    <property type="entry name" value="Methyltransf_11"/>
</dbReference>
<evidence type="ECO:0000259" key="1">
    <source>
        <dbReference type="Pfam" id="PF08241"/>
    </source>
</evidence>
<accession>I3XYY3</accession>
<dbReference type="HOGENOM" id="CLU_1178649_0_0_7"/>
<feature type="domain" description="Methyltransferase type 11" evidence="1">
    <location>
        <begin position="39"/>
        <end position="131"/>
    </location>
</feature>